<evidence type="ECO:0000313" key="2">
    <source>
        <dbReference type="EMBL" id="SMO61795.1"/>
    </source>
</evidence>
<evidence type="ECO:0000256" key="1">
    <source>
        <dbReference type="SAM" id="MobiDB-lite"/>
    </source>
</evidence>
<dbReference type="AlphaFoldDB" id="A0A521CQZ7"/>
<feature type="region of interest" description="Disordered" evidence="1">
    <location>
        <begin position="53"/>
        <end position="100"/>
    </location>
</feature>
<gene>
    <name evidence="2" type="ORF">SAMN06264849_104134</name>
</gene>
<protein>
    <submittedName>
        <fullName evidence="2">Uncharacterized protein</fullName>
    </submittedName>
</protein>
<dbReference type="Proteomes" id="UP000315636">
    <property type="component" value="Unassembled WGS sequence"/>
</dbReference>
<reference evidence="2 3" key="1">
    <citation type="submission" date="2017-05" db="EMBL/GenBank/DDBJ databases">
        <authorList>
            <person name="Varghese N."/>
            <person name="Submissions S."/>
        </authorList>
    </citation>
    <scope>NUCLEOTIDE SEQUENCE [LARGE SCALE GENOMIC DNA]</scope>
    <source>
        <strain evidence="2 3">DSM 45474</strain>
    </source>
</reference>
<accession>A0A521CQZ7</accession>
<sequence>MFPYPVYPMSHQRRGHPFAPVPMGVPPHVHHAHPLISALPSSNVPYGFPSVKVPKPDTLEDREFRKEKSHSEPITPLWDSPESPESPWFTLKSEDNIQPS</sequence>
<proteinExistence type="predicted"/>
<feature type="compositionally biased region" description="Basic and acidic residues" evidence="1">
    <location>
        <begin position="54"/>
        <end position="71"/>
    </location>
</feature>
<keyword evidence="3" id="KW-1185">Reference proteome</keyword>
<organism evidence="2 3">
    <name type="scientific">Melghirimyces algeriensis</name>
    <dbReference type="NCBI Taxonomy" id="910412"/>
    <lineage>
        <taxon>Bacteria</taxon>
        <taxon>Bacillati</taxon>
        <taxon>Bacillota</taxon>
        <taxon>Bacilli</taxon>
        <taxon>Bacillales</taxon>
        <taxon>Thermoactinomycetaceae</taxon>
        <taxon>Melghirimyces</taxon>
    </lineage>
</organism>
<evidence type="ECO:0000313" key="3">
    <source>
        <dbReference type="Proteomes" id="UP000315636"/>
    </source>
</evidence>
<dbReference type="EMBL" id="FXTI01000004">
    <property type="protein sequence ID" value="SMO61795.1"/>
    <property type="molecule type" value="Genomic_DNA"/>
</dbReference>
<name>A0A521CQZ7_9BACL</name>